<evidence type="ECO:0000259" key="1">
    <source>
        <dbReference type="Pfam" id="PF02796"/>
    </source>
</evidence>
<gene>
    <name evidence="2" type="ORF">BKA16_003799</name>
</gene>
<dbReference type="Pfam" id="PF02796">
    <property type="entry name" value="HTH_7"/>
    <property type="match status" value="1"/>
</dbReference>
<dbReference type="Gene3D" id="1.10.10.60">
    <property type="entry name" value="Homeodomain-like"/>
    <property type="match status" value="1"/>
</dbReference>
<name>A0A840FCM6_9ACTN</name>
<keyword evidence="3" id="KW-1185">Reference proteome</keyword>
<proteinExistence type="predicted"/>
<dbReference type="EMBL" id="JACIFP010000001">
    <property type="protein sequence ID" value="MBB4137247.1"/>
    <property type="molecule type" value="Genomic_DNA"/>
</dbReference>
<accession>A0A840FCM6</accession>
<dbReference type="InterPro" id="IPR006120">
    <property type="entry name" value="Resolvase_HTH_dom"/>
</dbReference>
<protein>
    <submittedName>
        <fullName evidence="2">FixJ family two-component response regulator</fullName>
    </submittedName>
</protein>
<dbReference type="GO" id="GO:0000150">
    <property type="term" value="F:DNA strand exchange activity"/>
    <property type="evidence" value="ECO:0007669"/>
    <property type="project" value="InterPro"/>
</dbReference>
<evidence type="ECO:0000313" key="3">
    <source>
        <dbReference type="Proteomes" id="UP000551501"/>
    </source>
</evidence>
<feature type="domain" description="Resolvase HTH" evidence="1">
    <location>
        <begin position="24"/>
        <end position="51"/>
    </location>
</feature>
<dbReference type="RefSeq" id="WP_183372127.1">
    <property type="nucleotide sequence ID" value="NZ_BAABHL010000126.1"/>
</dbReference>
<evidence type="ECO:0000313" key="2">
    <source>
        <dbReference type="EMBL" id="MBB4137247.1"/>
    </source>
</evidence>
<comment type="caution">
    <text evidence="2">The sequence shown here is derived from an EMBL/GenBank/DDBJ whole genome shotgun (WGS) entry which is preliminary data.</text>
</comment>
<sequence length="97" mass="11254">MTSRTPFQHAVADPGTRRDIARAVADGTPVDQLAEEFDIAPSTVRRYAEEWADVQRTIRNLDHWERESITLACRRGGRRRWERELGVDAVRELLDEH</sequence>
<organism evidence="2 3">
    <name type="scientific">Gordonia humi</name>
    <dbReference type="NCBI Taxonomy" id="686429"/>
    <lineage>
        <taxon>Bacteria</taxon>
        <taxon>Bacillati</taxon>
        <taxon>Actinomycetota</taxon>
        <taxon>Actinomycetes</taxon>
        <taxon>Mycobacteriales</taxon>
        <taxon>Gordoniaceae</taxon>
        <taxon>Gordonia</taxon>
    </lineage>
</organism>
<dbReference type="GO" id="GO:0003677">
    <property type="term" value="F:DNA binding"/>
    <property type="evidence" value="ECO:0007669"/>
    <property type="project" value="InterPro"/>
</dbReference>
<reference evidence="2 3" key="1">
    <citation type="submission" date="2020-08" db="EMBL/GenBank/DDBJ databases">
        <title>Sequencing the genomes of 1000 actinobacteria strains.</title>
        <authorList>
            <person name="Klenk H.-P."/>
        </authorList>
    </citation>
    <scope>NUCLEOTIDE SEQUENCE [LARGE SCALE GENOMIC DNA]</scope>
    <source>
        <strain evidence="2 3">DSM 45298</strain>
    </source>
</reference>
<dbReference type="AlphaFoldDB" id="A0A840FCM6"/>
<dbReference type="Proteomes" id="UP000551501">
    <property type="component" value="Unassembled WGS sequence"/>
</dbReference>